<sequence length="181" mass="19969">MADDQTEDNPRAALPSSSTPDHVASERRVSAGSDDYEPTDEDLEDFAAVIDEEWTMLLGLDLTNAEFLAQCAEYQLSASTIQSLKEARTEIFAAQAAAERAERASRPETDTEKAERLEHELASIKRREKLEAEAAESSRKEFKSFMIAIAVVSALFAFYTFTSNGPGGDCYMESNGHKVCE</sequence>
<evidence type="ECO:0000256" key="1">
    <source>
        <dbReference type="SAM" id="MobiDB-lite"/>
    </source>
</evidence>
<geneLocation type="plasmid" evidence="3 5">
    <name>pNBRC108565a</name>
</geneLocation>
<feature type="region of interest" description="Disordered" evidence="1">
    <location>
        <begin position="1"/>
        <end position="43"/>
    </location>
</feature>
<keyword evidence="2" id="KW-0472">Membrane</keyword>
<accession>A0ABN6XIV7</accession>
<proteinExistence type="predicted"/>
<dbReference type="EMBL" id="AP027730">
    <property type="protein sequence ID" value="BDZ44028.1"/>
    <property type="molecule type" value="Genomic_DNA"/>
</dbReference>
<dbReference type="Proteomes" id="UP001321475">
    <property type="component" value="Plasmid pNBRC108565a"/>
</dbReference>
<keyword evidence="2" id="KW-0812">Transmembrane</keyword>
<dbReference type="RefSeq" id="WP_286219587.1">
    <property type="nucleotide sequence ID" value="NZ_AP027730.1"/>
</dbReference>
<evidence type="ECO:0008006" key="6">
    <source>
        <dbReference type="Google" id="ProtNLM"/>
    </source>
</evidence>
<keyword evidence="2" id="KW-1133">Transmembrane helix</keyword>
<gene>
    <name evidence="3" type="ORF">GCM10025865_33270</name>
    <name evidence="4" type="ORF">GCM10025865_33710</name>
</gene>
<evidence type="ECO:0000313" key="5">
    <source>
        <dbReference type="Proteomes" id="UP001321475"/>
    </source>
</evidence>
<dbReference type="EMBL" id="AP027730">
    <property type="protein sequence ID" value="BDZ44072.1"/>
    <property type="molecule type" value="Genomic_DNA"/>
</dbReference>
<name>A0ABN6XIV7_9CELL</name>
<reference evidence="3" key="3">
    <citation type="submission" date="2023-02" db="EMBL/GenBank/DDBJ databases">
        <authorList>
            <person name="Sun Q."/>
            <person name="Mori K."/>
        </authorList>
    </citation>
    <scope>NUCLEOTIDE SEQUENCE</scope>
    <source>
        <strain evidence="3">NBRC 108565</strain>
        <plasmid evidence="3">pNBRC108565a</plasmid>
    </source>
</reference>
<organism evidence="3 5">
    <name type="scientific">Paraoerskovia sediminicola</name>
    <dbReference type="NCBI Taxonomy" id="1138587"/>
    <lineage>
        <taxon>Bacteria</taxon>
        <taxon>Bacillati</taxon>
        <taxon>Actinomycetota</taxon>
        <taxon>Actinomycetes</taxon>
        <taxon>Micrococcales</taxon>
        <taxon>Cellulomonadaceae</taxon>
        <taxon>Paraoerskovia</taxon>
    </lineage>
</organism>
<reference evidence="5" key="2">
    <citation type="journal article" date="2019" name="Int. J. Syst. Evol. Microbiol.">
        <title>The Global Catalogue of Microorganisms (GCM) 10K type strain sequencing project: providing services to taxonomists for standard genome sequencing and annotation.</title>
        <authorList>
            <consortium name="The Broad Institute Genomics Platform"/>
            <consortium name="The Broad Institute Genome Sequencing Center for Infectious Disease"/>
            <person name="Wu L."/>
            <person name="Ma J."/>
        </authorList>
    </citation>
    <scope>NUCLEOTIDE SEQUENCE [LARGE SCALE GENOMIC DNA]</scope>
    <source>
        <strain evidence="5">NBRC 108565</strain>
    </source>
</reference>
<evidence type="ECO:0000313" key="4">
    <source>
        <dbReference type="EMBL" id="BDZ44072.1"/>
    </source>
</evidence>
<feature type="transmembrane region" description="Helical" evidence="2">
    <location>
        <begin position="145"/>
        <end position="162"/>
    </location>
</feature>
<evidence type="ECO:0000313" key="3">
    <source>
        <dbReference type="EMBL" id="BDZ44028.1"/>
    </source>
</evidence>
<reference evidence="3" key="1">
    <citation type="journal article" date="2014" name="Int. J. Syst. Evol. Microbiol.">
        <title>Complete genome of a new Firmicutes species belonging to the dominant human colonic microbiota ('Ruminococcus bicirculans') reveals two chromosomes and a selective capacity to utilize plant glucans.</title>
        <authorList>
            <consortium name="NISC Comparative Sequencing Program"/>
            <person name="Wegmann U."/>
            <person name="Louis P."/>
            <person name="Goesmann A."/>
            <person name="Henrissat B."/>
            <person name="Duncan S.H."/>
            <person name="Flint H.J."/>
        </authorList>
    </citation>
    <scope>NUCLEOTIDE SEQUENCE</scope>
    <source>
        <strain evidence="3">NBRC 108565</strain>
    </source>
</reference>
<keyword evidence="3" id="KW-0614">Plasmid</keyword>
<keyword evidence="5" id="KW-1185">Reference proteome</keyword>
<evidence type="ECO:0000256" key="2">
    <source>
        <dbReference type="SAM" id="Phobius"/>
    </source>
</evidence>
<feature type="compositionally biased region" description="Acidic residues" evidence="1">
    <location>
        <begin position="34"/>
        <end position="43"/>
    </location>
</feature>
<protein>
    <recommendedName>
        <fullName evidence="6">Transmembrane protein</fullName>
    </recommendedName>
</protein>